<dbReference type="Gene3D" id="1.10.10.10">
    <property type="entry name" value="Winged helix-like DNA-binding domain superfamily/Winged helix DNA-binding domain"/>
    <property type="match status" value="1"/>
</dbReference>
<dbReference type="SMART" id="SM00448">
    <property type="entry name" value="REC"/>
    <property type="match status" value="1"/>
</dbReference>
<evidence type="ECO:0000256" key="3">
    <source>
        <dbReference type="ARBA" id="ARBA00022490"/>
    </source>
</evidence>
<dbReference type="GO" id="GO:0000156">
    <property type="term" value="F:phosphorelay response regulator activity"/>
    <property type="evidence" value="ECO:0007669"/>
    <property type="project" value="TreeGrafter"/>
</dbReference>
<evidence type="ECO:0000256" key="6">
    <source>
        <dbReference type="ARBA" id="ARBA00023125"/>
    </source>
</evidence>
<dbReference type="PROSITE" id="PS51755">
    <property type="entry name" value="OMPR_PHOB"/>
    <property type="match status" value="1"/>
</dbReference>
<dbReference type="GO" id="GO:0000976">
    <property type="term" value="F:transcription cis-regulatory region binding"/>
    <property type="evidence" value="ECO:0007669"/>
    <property type="project" value="TreeGrafter"/>
</dbReference>
<evidence type="ECO:0000259" key="14">
    <source>
        <dbReference type="PROSITE" id="PS50110"/>
    </source>
</evidence>
<keyword evidence="17" id="KW-1185">Reference proteome</keyword>
<name>C6LFN3_9FIRM</name>
<comment type="subcellular location">
    <subcellularLocation>
        <location evidence="1">Cytoplasm</location>
    </subcellularLocation>
</comment>
<evidence type="ECO:0000256" key="13">
    <source>
        <dbReference type="PROSITE-ProRule" id="PRU01091"/>
    </source>
</evidence>
<evidence type="ECO:0000259" key="15">
    <source>
        <dbReference type="PROSITE" id="PS51755"/>
    </source>
</evidence>
<dbReference type="InterPro" id="IPR001867">
    <property type="entry name" value="OmpR/PhoB-type_DNA-bd"/>
</dbReference>
<dbReference type="Pfam" id="PF00486">
    <property type="entry name" value="Trans_reg_C"/>
    <property type="match status" value="1"/>
</dbReference>
<feature type="domain" description="OmpR/PhoB-type" evidence="15">
    <location>
        <begin position="151"/>
        <end position="248"/>
    </location>
</feature>
<dbReference type="eggNOG" id="COG0745">
    <property type="taxonomic scope" value="Bacteria"/>
</dbReference>
<dbReference type="InterPro" id="IPR039420">
    <property type="entry name" value="WalR-like"/>
</dbReference>
<dbReference type="CDD" id="cd00383">
    <property type="entry name" value="trans_reg_C"/>
    <property type="match status" value="1"/>
</dbReference>
<evidence type="ECO:0000256" key="9">
    <source>
        <dbReference type="ARBA" id="ARBA00024867"/>
    </source>
</evidence>
<keyword evidence="8" id="KW-0804">Transcription</keyword>
<dbReference type="PANTHER" id="PTHR48111">
    <property type="entry name" value="REGULATOR OF RPOS"/>
    <property type="match status" value="1"/>
</dbReference>
<sequence>MKSHVLFTLTCLFRDTIENKKRGEADMFNILVVEDNADMRELFCTVLADHGYNSIPAADGAEALDIMDRQYIDLIVADIMMPNMDGYQLTKALRDANYTLPVLMVTAKDQFIDLQQGFRTGADDYMIKPVNVNELVLRVEALLRRARISSEKKITIGSTVLDYDALTVTIHGKETLLPQKEFYLLYKLLSYPNKIFTRQQLMDEIWGMFSETDERTVNTHINRLRDKFSDCSDFEIVTVRGLGYKAVKNVE</sequence>
<evidence type="ECO:0000256" key="10">
    <source>
        <dbReference type="ARBA" id="ARBA00037471"/>
    </source>
</evidence>
<feature type="modified residue" description="4-aspartylphosphate" evidence="12">
    <location>
        <position position="78"/>
    </location>
</feature>
<evidence type="ECO:0000256" key="11">
    <source>
        <dbReference type="ARBA" id="ARBA00039976"/>
    </source>
</evidence>
<dbReference type="CDD" id="cd17574">
    <property type="entry name" value="REC_OmpR"/>
    <property type="match status" value="1"/>
</dbReference>
<keyword evidence="6 13" id="KW-0238">DNA-binding</keyword>
<keyword evidence="3" id="KW-0963">Cytoplasm</keyword>
<comment type="function">
    <text evidence="10">Member of the two-component regulatory system HssS/HssR involved in intracellular heme homeostasis and tempering of staphylococcal virulence. Phosphorylated HssR binds to a direct repeat sequence within hrtAB promoter and activates the expression of hrtAB, an efflux pump, in response to extracellular heme, hemin, hemoglobin or blood.</text>
</comment>
<dbReference type="PANTHER" id="PTHR48111:SF49">
    <property type="entry name" value="HEME RESPONSE REGULATOR HSSR"/>
    <property type="match status" value="1"/>
</dbReference>
<evidence type="ECO:0000256" key="4">
    <source>
        <dbReference type="ARBA" id="ARBA00023015"/>
    </source>
</evidence>
<dbReference type="EMBL" id="ACCL02000010">
    <property type="protein sequence ID" value="EET60618.1"/>
    <property type="molecule type" value="Genomic_DNA"/>
</dbReference>
<evidence type="ECO:0000256" key="5">
    <source>
        <dbReference type="ARBA" id="ARBA00023026"/>
    </source>
</evidence>
<accession>C6LFN3</accession>
<evidence type="ECO:0000256" key="7">
    <source>
        <dbReference type="ARBA" id="ARBA00023159"/>
    </source>
</evidence>
<feature type="DNA-binding region" description="OmpR/PhoB-type" evidence="13">
    <location>
        <begin position="151"/>
        <end position="248"/>
    </location>
</feature>
<dbReference type="AlphaFoldDB" id="C6LFN3"/>
<comment type="function">
    <text evidence="9">May play the central regulatory role in sporulation. It may be an element of the effector pathway responsible for the activation of sporulation genes in response to nutritional stress. Spo0A may act in concert with spo0H (a sigma factor) to control the expression of some genes that are critical to the sporulation process.</text>
</comment>
<dbReference type="PROSITE" id="PS50110">
    <property type="entry name" value="RESPONSE_REGULATORY"/>
    <property type="match status" value="1"/>
</dbReference>
<evidence type="ECO:0000313" key="17">
    <source>
        <dbReference type="Proteomes" id="UP000005561"/>
    </source>
</evidence>
<keyword evidence="12" id="KW-0597">Phosphoprotein</keyword>
<keyword evidence="4" id="KW-0805">Transcription regulation</keyword>
<dbReference type="InterPro" id="IPR011006">
    <property type="entry name" value="CheY-like_superfamily"/>
</dbReference>
<evidence type="ECO:0000256" key="2">
    <source>
        <dbReference type="ARBA" id="ARBA00018672"/>
    </source>
</evidence>
<evidence type="ECO:0000256" key="12">
    <source>
        <dbReference type="PROSITE-ProRule" id="PRU00169"/>
    </source>
</evidence>
<feature type="domain" description="Response regulatory" evidence="14">
    <location>
        <begin position="29"/>
        <end position="143"/>
    </location>
</feature>
<dbReference type="Proteomes" id="UP000005561">
    <property type="component" value="Unassembled WGS sequence"/>
</dbReference>
<dbReference type="Gene3D" id="3.40.50.2300">
    <property type="match status" value="1"/>
</dbReference>
<evidence type="ECO:0000256" key="1">
    <source>
        <dbReference type="ARBA" id="ARBA00004496"/>
    </source>
</evidence>
<reference evidence="16" key="1">
    <citation type="submission" date="2009-07" db="EMBL/GenBank/DDBJ databases">
        <authorList>
            <person name="Weinstock G."/>
            <person name="Sodergren E."/>
            <person name="Clifton S."/>
            <person name="Fulton L."/>
            <person name="Fulton B."/>
            <person name="Courtney L."/>
            <person name="Fronick C."/>
            <person name="Harrison M."/>
            <person name="Strong C."/>
            <person name="Farmer C."/>
            <person name="Delahaunty K."/>
            <person name="Markovic C."/>
            <person name="Hall O."/>
            <person name="Minx P."/>
            <person name="Tomlinson C."/>
            <person name="Mitreva M."/>
            <person name="Nelson J."/>
            <person name="Hou S."/>
            <person name="Wollam A."/>
            <person name="Pepin K.H."/>
            <person name="Johnson M."/>
            <person name="Bhonagiri V."/>
            <person name="Nash W.E."/>
            <person name="Warren W."/>
            <person name="Chinwalla A."/>
            <person name="Mardis E.R."/>
            <person name="Wilson R.K."/>
        </authorList>
    </citation>
    <scope>NUCLEOTIDE SEQUENCE [LARGE SCALE GENOMIC DNA]</scope>
    <source>
        <strain evidence="16">DSM 14469</strain>
    </source>
</reference>
<dbReference type="SMART" id="SM00862">
    <property type="entry name" value="Trans_reg_C"/>
    <property type="match status" value="1"/>
</dbReference>
<dbReference type="SUPFAM" id="SSF52172">
    <property type="entry name" value="CheY-like"/>
    <property type="match status" value="1"/>
</dbReference>
<dbReference type="Pfam" id="PF00072">
    <property type="entry name" value="Response_reg"/>
    <property type="match status" value="1"/>
</dbReference>
<dbReference type="GO" id="GO:0005829">
    <property type="term" value="C:cytosol"/>
    <property type="evidence" value="ECO:0007669"/>
    <property type="project" value="TreeGrafter"/>
</dbReference>
<evidence type="ECO:0000256" key="8">
    <source>
        <dbReference type="ARBA" id="ARBA00023163"/>
    </source>
</evidence>
<keyword evidence="7" id="KW-0010">Activator</keyword>
<proteinExistence type="predicted"/>
<evidence type="ECO:0000313" key="16">
    <source>
        <dbReference type="EMBL" id="EET60618.1"/>
    </source>
</evidence>
<keyword evidence="5" id="KW-0843">Virulence</keyword>
<protein>
    <recommendedName>
        <fullName evidence="11">Heme response regulator HssR</fullName>
    </recommendedName>
    <alternativeName>
        <fullName evidence="2">Stage 0 sporulation protein A homolog</fullName>
    </alternativeName>
</protein>
<dbReference type="InterPro" id="IPR036388">
    <property type="entry name" value="WH-like_DNA-bd_sf"/>
</dbReference>
<dbReference type="GO" id="GO:0032993">
    <property type="term" value="C:protein-DNA complex"/>
    <property type="evidence" value="ECO:0007669"/>
    <property type="project" value="TreeGrafter"/>
</dbReference>
<dbReference type="STRING" id="168384.SAMN05660368_02061"/>
<dbReference type="InterPro" id="IPR001789">
    <property type="entry name" value="Sig_transdc_resp-reg_receiver"/>
</dbReference>
<organism evidence="16 17">
    <name type="scientific">Marvinbryantia formatexigens DSM 14469</name>
    <dbReference type="NCBI Taxonomy" id="478749"/>
    <lineage>
        <taxon>Bacteria</taxon>
        <taxon>Bacillati</taxon>
        <taxon>Bacillota</taxon>
        <taxon>Clostridia</taxon>
        <taxon>Lachnospirales</taxon>
        <taxon>Lachnospiraceae</taxon>
        <taxon>Marvinbryantia</taxon>
    </lineage>
</organism>
<dbReference type="GO" id="GO:0006355">
    <property type="term" value="P:regulation of DNA-templated transcription"/>
    <property type="evidence" value="ECO:0007669"/>
    <property type="project" value="InterPro"/>
</dbReference>
<gene>
    <name evidence="16" type="ORF">BRYFOR_07436</name>
</gene>
<comment type="caution">
    <text evidence="16">The sequence shown here is derived from an EMBL/GenBank/DDBJ whole genome shotgun (WGS) entry which is preliminary data.</text>
</comment>